<dbReference type="Proteomes" id="UP000604117">
    <property type="component" value="Unassembled WGS sequence"/>
</dbReference>
<organism evidence="2 3">
    <name type="scientific">Asanoa siamensis</name>
    <dbReference type="NCBI Taxonomy" id="926357"/>
    <lineage>
        <taxon>Bacteria</taxon>
        <taxon>Bacillati</taxon>
        <taxon>Actinomycetota</taxon>
        <taxon>Actinomycetes</taxon>
        <taxon>Micromonosporales</taxon>
        <taxon>Micromonosporaceae</taxon>
        <taxon>Asanoa</taxon>
    </lineage>
</organism>
<protein>
    <submittedName>
        <fullName evidence="2">Uncharacterized protein</fullName>
    </submittedName>
</protein>
<evidence type="ECO:0000313" key="3">
    <source>
        <dbReference type="Proteomes" id="UP000604117"/>
    </source>
</evidence>
<feature type="compositionally biased region" description="Acidic residues" evidence="1">
    <location>
        <begin position="1"/>
        <end position="10"/>
    </location>
</feature>
<feature type="region of interest" description="Disordered" evidence="1">
    <location>
        <begin position="55"/>
        <end position="80"/>
    </location>
</feature>
<reference evidence="2 3" key="1">
    <citation type="submission" date="2021-01" db="EMBL/GenBank/DDBJ databases">
        <title>Whole genome shotgun sequence of Asanoa siamensis NBRC 107932.</title>
        <authorList>
            <person name="Komaki H."/>
            <person name="Tamura T."/>
        </authorList>
    </citation>
    <scope>NUCLEOTIDE SEQUENCE [LARGE SCALE GENOMIC DNA]</scope>
    <source>
        <strain evidence="2 3">NBRC 107932</strain>
    </source>
</reference>
<dbReference type="EMBL" id="BONE01000041">
    <property type="protein sequence ID" value="GIF75323.1"/>
    <property type="molecule type" value="Genomic_DNA"/>
</dbReference>
<sequence length="80" mass="8913">MRAAADDEQVGEQNRDEYDEGDRPNGTRNVHGWQMFLRQSRGVEKTPLMVAVGGLFHQDGEPPRPAKPGLRPAETGRQPC</sequence>
<evidence type="ECO:0000313" key="2">
    <source>
        <dbReference type="EMBL" id="GIF75323.1"/>
    </source>
</evidence>
<proteinExistence type="predicted"/>
<feature type="region of interest" description="Disordered" evidence="1">
    <location>
        <begin position="1"/>
        <end position="30"/>
    </location>
</feature>
<feature type="compositionally biased region" description="Basic and acidic residues" evidence="1">
    <location>
        <begin position="13"/>
        <end position="25"/>
    </location>
</feature>
<name>A0ABQ4CWC3_9ACTN</name>
<evidence type="ECO:0000256" key="1">
    <source>
        <dbReference type="SAM" id="MobiDB-lite"/>
    </source>
</evidence>
<accession>A0ABQ4CWC3</accession>
<comment type="caution">
    <text evidence="2">The sequence shown here is derived from an EMBL/GenBank/DDBJ whole genome shotgun (WGS) entry which is preliminary data.</text>
</comment>
<keyword evidence="3" id="KW-1185">Reference proteome</keyword>
<gene>
    <name evidence="2" type="ORF">Asi02nite_48410</name>
</gene>